<name>A0A4R7KLH3_9CLOT</name>
<dbReference type="Proteomes" id="UP000295325">
    <property type="component" value="Unassembled WGS sequence"/>
</dbReference>
<dbReference type="EMBL" id="SOAZ01000012">
    <property type="protein sequence ID" value="TDT57256.1"/>
    <property type="molecule type" value="Genomic_DNA"/>
</dbReference>
<gene>
    <name evidence="1" type="ORF">EDD71_11236</name>
</gene>
<sequence>MARKRIEYTRREARREQFKSIFPLDDVDTNAEYYGDDDDISTQIITNYKYDPNR</sequence>
<organism evidence="1 2">
    <name type="scientific">Fonticella tunisiensis</name>
    <dbReference type="NCBI Taxonomy" id="1096341"/>
    <lineage>
        <taxon>Bacteria</taxon>
        <taxon>Bacillati</taxon>
        <taxon>Bacillota</taxon>
        <taxon>Clostridia</taxon>
        <taxon>Eubacteriales</taxon>
        <taxon>Clostridiaceae</taxon>
        <taxon>Fonticella</taxon>
    </lineage>
</organism>
<dbReference type="RefSeq" id="WP_166636405.1">
    <property type="nucleotide sequence ID" value="NZ_SOAZ01000012.1"/>
</dbReference>
<reference evidence="1 2" key="1">
    <citation type="submission" date="2019-03" db="EMBL/GenBank/DDBJ databases">
        <title>Genomic Encyclopedia of Type Strains, Phase IV (KMG-IV): sequencing the most valuable type-strain genomes for metagenomic binning, comparative biology and taxonomic classification.</title>
        <authorList>
            <person name="Goeker M."/>
        </authorList>
    </citation>
    <scope>NUCLEOTIDE SEQUENCE [LARGE SCALE GENOMIC DNA]</scope>
    <source>
        <strain evidence="1 2">DSM 24455</strain>
    </source>
</reference>
<accession>A0A4R7KLH3</accession>
<proteinExistence type="predicted"/>
<evidence type="ECO:0000313" key="2">
    <source>
        <dbReference type="Proteomes" id="UP000295325"/>
    </source>
</evidence>
<dbReference type="AlphaFoldDB" id="A0A4R7KLH3"/>
<comment type="caution">
    <text evidence="1">The sequence shown here is derived from an EMBL/GenBank/DDBJ whole genome shotgun (WGS) entry which is preliminary data.</text>
</comment>
<protein>
    <submittedName>
        <fullName evidence="1">Uncharacterized protein</fullName>
    </submittedName>
</protein>
<evidence type="ECO:0000313" key="1">
    <source>
        <dbReference type="EMBL" id="TDT57256.1"/>
    </source>
</evidence>
<keyword evidence="2" id="KW-1185">Reference proteome</keyword>